<name>A0A6J7KWP4_9ZZZZ</name>
<accession>A0A6J7KWP4</accession>
<evidence type="ECO:0000313" key="2">
    <source>
        <dbReference type="EMBL" id="CAB4957994.1"/>
    </source>
</evidence>
<sequence length="91" mass="10410">MTDVRPAGIPFDTAPEIWRLEIEALRKLTPAQRSQLWVDFQSSIESMERDAIHRAYPDLDHDETVAMLIKRRHGADLAALVFPNIDLTGLR</sequence>
<protein>
    <submittedName>
        <fullName evidence="2">Unannotated protein</fullName>
    </submittedName>
</protein>
<organism evidence="2">
    <name type="scientific">freshwater metagenome</name>
    <dbReference type="NCBI Taxonomy" id="449393"/>
    <lineage>
        <taxon>unclassified sequences</taxon>
        <taxon>metagenomes</taxon>
        <taxon>ecological metagenomes</taxon>
    </lineage>
</organism>
<dbReference type="EMBL" id="CAEMXZ010000111">
    <property type="protein sequence ID" value="CAB4324174.1"/>
    <property type="molecule type" value="Genomic_DNA"/>
</dbReference>
<gene>
    <name evidence="1" type="ORF">UFOPK1392_01938</name>
    <name evidence="2" type="ORF">UFOPK3733_02276</name>
</gene>
<proteinExistence type="predicted"/>
<dbReference type="EMBL" id="CAFBNC010000190">
    <property type="protein sequence ID" value="CAB4957994.1"/>
    <property type="molecule type" value="Genomic_DNA"/>
</dbReference>
<dbReference type="AlphaFoldDB" id="A0A6J7KWP4"/>
<reference evidence="2" key="1">
    <citation type="submission" date="2020-05" db="EMBL/GenBank/DDBJ databases">
        <authorList>
            <person name="Chiriac C."/>
            <person name="Salcher M."/>
            <person name="Ghai R."/>
            <person name="Kavagutti S V."/>
        </authorList>
    </citation>
    <scope>NUCLEOTIDE SEQUENCE</scope>
</reference>
<evidence type="ECO:0000313" key="1">
    <source>
        <dbReference type="EMBL" id="CAB4324174.1"/>
    </source>
</evidence>